<dbReference type="PANTHER" id="PTHR21661">
    <property type="entry name" value="EPOXIDE HYDROLASE 1-RELATED"/>
    <property type="match status" value="1"/>
</dbReference>
<dbReference type="GO" id="GO:0097176">
    <property type="term" value="P:epoxide metabolic process"/>
    <property type="evidence" value="ECO:0007669"/>
    <property type="project" value="TreeGrafter"/>
</dbReference>
<dbReference type="EMBL" id="WOXT01000003">
    <property type="protein sequence ID" value="MUV14930.1"/>
    <property type="molecule type" value="Genomic_DNA"/>
</dbReference>
<proteinExistence type="inferred from homology"/>
<dbReference type="RefSeq" id="WP_156642417.1">
    <property type="nucleotide sequence ID" value="NZ_WOXT01000003.1"/>
</dbReference>
<feature type="active site" description="Nucleophile" evidence="4">
    <location>
        <position position="184"/>
    </location>
</feature>
<reference evidence="6 7" key="1">
    <citation type="submission" date="2019-12" db="EMBL/GenBank/DDBJ databases">
        <authorList>
            <person name="Xu J."/>
        </authorList>
    </citation>
    <scope>NUCLEOTIDE SEQUENCE [LARGE SCALE GENOMIC DNA]</scope>
    <source>
        <strain evidence="6 7">HX-5-24</strain>
    </source>
</reference>
<protein>
    <submittedName>
        <fullName evidence="6">Epoxide hydrolase</fullName>
    </submittedName>
</protein>
<organism evidence="6 7">
    <name type="scientific">Noviluteimonas gilva</name>
    <dbReference type="NCBI Taxonomy" id="2682097"/>
    <lineage>
        <taxon>Bacteria</taxon>
        <taxon>Pseudomonadati</taxon>
        <taxon>Pseudomonadota</taxon>
        <taxon>Gammaproteobacteria</taxon>
        <taxon>Lysobacterales</taxon>
        <taxon>Lysobacteraceae</taxon>
        <taxon>Noviluteimonas</taxon>
    </lineage>
</organism>
<dbReference type="PIRSF" id="PIRSF001112">
    <property type="entry name" value="Epoxide_hydrolase"/>
    <property type="match status" value="1"/>
</dbReference>
<dbReference type="PANTHER" id="PTHR21661:SF35">
    <property type="entry name" value="EPOXIDE HYDROLASE"/>
    <property type="match status" value="1"/>
</dbReference>
<comment type="caution">
    <text evidence="6">The sequence shown here is derived from an EMBL/GenBank/DDBJ whole genome shotgun (WGS) entry which is preliminary data.</text>
</comment>
<dbReference type="Proteomes" id="UP000479692">
    <property type="component" value="Unassembled WGS sequence"/>
</dbReference>
<dbReference type="InterPro" id="IPR029058">
    <property type="entry name" value="AB_hydrolase_fold"/>
</dbReference>
<dbReference type="InterPro" id="IPR000639">
    <property type="entry name" value="Epox_hydrolase-like"/>
</dbReference>
<evidence type="ECO:0000259" key="5">
    <source>
        <dbReference type="Pfam" id="PF06441"/>
    </source>
</evidence>
<dbReference type="GO" id="GO:0004301">
    <property type="term" value="F:epoxide hydrolase activity"/>
    <property type="evidence" value="ECO:0007669"/>
    <property type="project" value="TreeGrafter"/>
</dbReference>
<feature type="active site" description="Proton donor" evidence="4">
    <location>
        <position position="374"/>
    </location>
</feature>
<dbReference type="AlphaFoldDB" id="A0A7C9HN65"/>
<evidence type="ECO:0000313" key="7">
    <source>
        <dbReference type="Proteomes" id="UP000479692"/>
    </source>
</evidence>
<gene>
    <name evidence="6" type="ORF">GN331_12020</name>
</gene>
<sequence length="396" mass="43613">MARAAHDAAIRPFRFSASDADLADLRRRIEATRWPDRETVADSSQGTQLATIQKLAQRWATQYDWRKTEARLNAVPNFTATIDGLDFHFLHVRSKHADALPLLLAHGWPGSIIERMKVVGPLTDPTAHGGEASDAFHLVIPSMPGFGFSGKPAATGWNPERVADAYIALMERLGYARYGVSGTDWGAITVDLMAVRTPAGLIGLHTNMGGVVPPEIDRALARGDPITTALSDEEQRACDQIAFAYKHIAYAVMMGDRPQSLTALADSPVGLAAFMIDLYPRSYEMIARSIDGVPEGLTPDDVLDAITLFWLTNSALSAARIYWENKTPFFAVKGVDLPVGVSVFPDELFEAPRSWAQAAYPRLVHYNRLPKGGHFPSWEQPVLFTNEVRATFRTLR</sequence>
<evidence type="ECO:0000256" key="2">
    <source>
        <dbReference type="ARBA" id="ARBA00022797"/>
    </source>
</evidence>
<dbReference type="Pfam" id="PF06441">
    <property type="entry name" value="EHN"/>
    <property type="match status" value="1"/>
</dbReference>
<dbReference type="InterPro" id="IPR016292">
    <property type="entry name" value="Epoxide_hydrolase"/>
</dbReference>
<evidence type="ECO:0000256" key="4">
    <source>
        <dbReference type="PIRSR" id="PIRSR001112-1"/>
    </source>
</evidence>
<comment type="similarity">
    <text evidence="1">Belongs to the peptidase S33 family.</text>
</comment>
<evidence type="ECO:0000256" key="1">
    <source>
        <dbReference type="ARBA" id="ARBA00010088"/>
    </source>
</evidence>
<feature type="domain" description="Epoxide hydrolase N-terminal" evidence="5">
    <location>
        <begin position="10"/>
        <end position="114"/>
    </location>
</feature>
<name>A0A7C9HN65_9GAMM</name>
<dbReference type="InterPro" id="IPR010497">
    <property type="entry name" value="Epoxide_hydro_N"/>
</dbReference>
<keyword evidence="7" id="KW-1185">Reference proteome</keyword>
<evidence type="ECO:0000256" key="3">
    <source>
        <dbReference type="ARBA" id="ARBA00022801"/>
    </source>
</evidence>
<accession>A0A7C9HN65</accession>
<dbReference type="PRINTS" id="PR00412">
    <property type="entry name" value="EPOXHYDRLASE"/>
</dbReference>
<dbReference type="Gene3D" id="3.40.50.1820">
    <property type="entry name" value="alpha/beta hydrolase"/>
    <property type="match status" value="1"/>
</dbReference>
<keyword evidence="2" id="KW-0058">Aromatic hydrocarbons catabolism</keyword>
<feature type="active site" description="Proton donor" evidence="4">
    <location>
        <position position="322"/>
    </location>
</feature>
<evidence type="ECO:0000313" key="6">
    <source>
        <dbReference type="EMBL" id="MUV14930.1"/>
    </source>
</evidence>
<keyword evidence="3 6" id="KW-0378">Hydrolase</keyword>
<dbReference type="SUPFAM" id="SSF53474">
    <property type="entry name" value="alpha/beta-Hydrolases"/>
    <property type="match status" value="1"/>
</dbReference>